<organism evidence="1 2">
    <name type="scientific">Pisolithus microcarpus 441</name>
    <dbReference type="NCBI Taxonomy" id="765257"/>
    <lineage>
        <taxon>Eukaryota</taxon>
        <taxon>Fungi</taxon>
        <taxon>Dikarya</taxon>
        <taxon>Basidiomycota</taxon>
        <taxon>Agaricomycotina</taxon>
        <taxon>Agaricomycetes</taxon>
        <taxon>Agaricomycetidae</taxon>
        <taxon>Boletales</taxon>
        <taxon>Sclerodermatineae</taxon>
        <taxon>Pisolithaceae</taxon>
        <taxon>Pisolithus</taxon>
    </lineage>
</organism>
<gene>
    <name evidence="1" type="ORF">PISMIDRAFT_564459</name>
</gene>
<protein>
    <submittedName>
        <fullName evidence="1">Uncharacterized protein</fullName>
    </submittedName>
</protein>
<dbReference type="HOGENOM" id="CLU_2211024_0_0_1"/>
<accession>A0A0C9Y8V5</accession>
<sequence length="107" mass="12125">MIYFSWWDYEMRGPVFRTTGSDRWINSVERGEGEGSRGIWMCMNICAMAWWIRRARAWQSLQCVQVHIESALFTANVPTPFLSERPLGNGGVCNICVGVVCSDGIAM</sequence>
<evidence type="ECO:0000313" key="1">
    <source>
        <dbReference type="EMBL" id="KIK21095.1"/>
    </source>
</evidence>
<keyword evidence="2" id="KW-1185">Reference proteome</keyword>
<dbReference type="Proteomes" id="UP000054018">
    <property type="component" value="Unassembled WGS sequence"/>
</dbReference>
<dbReference type="AlphaFoldDB" id="A0A0C9Y8V5"/>
<reference evidence="2" key="2">
    <citation type="submission" date="2015-01" db="EMBL/GenBank/DDBJ databases">
        <title>Evolutionary Origins and Diversification of the Mycorrhizal Mutualists.</title>
        <authorList>
            <consortium name="DOE Joint Genome Institute"/>
            <consortium name="Mycorrhizal Genomics Consortium"/>
            <person name="Kohler A."/>
            <person name="Kuo A."/>
            <person name="Nagy L.G."/>
            <person name="Floudas D."/>
            <person name="Copeland A."/>
            <person name="Barry K.W."/>
            <person name="Cichocki N."/>
            <person name="Veneault-Fourrey C."/>
            <person name="LaButti K."/>
            <person name="Lindquist E.A."/>
            <person name="Lipzen A."/>
            <person name="Lundell T."/>
            <person name="Morin E."/>
            <person name="Murat C."/>
            <person name="Riley R."/>
            <person name="Ohm R."/>
            <person name="Sun H."/>
            <person name="Tunlid A."/>
            <person name="Henrissat B."/>
            <person name="Grigoriev I.V."/>
            <person name="Hibbett D.S."/>
            <person name="Martin F."/>
        </authorList>
    </citation>
    <scope>NUCLEOTIDE SEQUENCE [LARGE SCALE GENOMIC DNA]</scope>
    <source>
        <strain evidence="2">441</strain>
    </source>
</reference>
<name>A0A0C9Y8V5_9AGAM</name>
<evidence type="ECO:0000313" key="2">
    <source>
        <dbReference type="Proteomes" id="UP000054018"/>
    </source>
</evidence>
<proteinExistence type="predicted"/>
<reference evidence="1 2" key="1">
    <citation type="submission" date="2014-04" db="EMBL/GenBank/DDBJ databases">
        <authorList>
            <consortium name="DOE Joint Genome Institute"/>
            <person name="Kuo A."/>
            <person name="Kohler A."/>
            <person name="Costa M.D."/>
            <person name="Nagy L.G."/>
            <person name="Floudas D."/>
            <person name="Copeland A."/>
            <person name="Barry K.W."/>
            <person name="Cichocki N."/>
            <person name="Veneault-Fourrey C."/>
            <person name="LaButti K."/>
            <person name="Lindquist E.A."/>
            <person name="Lipzen A."/>
            <person name="Lundell T."/>
            <person name="Morin E."/>
            <person name="Murat C."/>
            <person name="Sun H."/>
            <person name="Tunlid A."/>
            <person name="Henrissat B."/>
            <person name="Grigoriev I.V."/>
            <person name="Hibbett D.S."/>
            <person name="Martin F."/>
            <person name="Nordberg H.P."/>
            <person name="Cantor M.N."/>
            <person name="Hua S.X."/>
        </authorList>
    </citation>
    <scope>NUCLEOTIDE SEQUENCE [LARGE SCALE GENOMIC DNA]</scope>
    <source>
        <strain evidence="1 2">441</strain>
    </source>
</reference>
<dbReference type="EMBL" id="KN833755">
    <property type="protein sequence ID" value="KIK21095.1"/>
    <property type="molecule type" value="Genomic_DNA"/>
</dbReference>